<evidence type="ECO:0000256" key="3">
    <source>
        <dbReference type="ARBA" id="ARBA00023098"/>
    </source>
</evidence>
<dbReference type="PIRSF" id="PIRSF031982">
    <property type="entry name" value="UCP031982_abhydr"/>
    <property type="match status" value="1"/>
</dbReference>
<evidence type="ECO:0000256" key="1">
    <source>
        <dbReference type="ARBA" id="ARBA00022801"/>
    </source>
</evidence>
<accession>A0ABY8F2E9</accession>
<reference evidence="6 7" key="1">
    <citation type="submission" date="2023-03" db="EMBL/GenBank/DDBJ databases">
        <title>Roseibium porphyridii sp. nov. and Roseibium rhodosorbium sp. nov. isolated from marine algae, Porphyridium cruentum and Rhodosorus marinus, respectively.</title>
        <authorList>
            <person name="Lee M.W."/>
            <person name="Choi B.J."/>
            <person name="Lee J.K."/>
            <person name="Choi D.G."/>
            <person name="Baek J.H."/>
            <person name="Bayburt H."/>
            <person name="Kim J.M."/>
            <person name="Han D.M."/>
            <person name="Kim K.H."/>
            <person name="Jeon C.O."/>
        </authorList>
    </citation>
    <scope>NUCLEOTIDE SEQUENCE [LARGE SCALE GENOMIC DNA]</scope>
    <source>
        <strain evidence="6 7">KMA01</strain>
    </source>
</reference>
<evidence type="ECO:0000313" key="7">
    <source>
        <dbReference type="Proteomes" id="UP001209803"/>
    </source>
</evidence>
<protein>
    <submittedName>
        <fullName evidence="6">Prolyl oligopeptidase family serine peptidase</fullName>
    </submittedName>
</protein>
<dbReference type="InterPro" id="IPR029058">
    <property type="entry name" value="AB_hydrolase_fold"/>
</dbReference>
<dbReference type="Proteomes" id="UP001209803">
    <property type="component" value="Chromosome"/>
</dbReference>
<dbReference type="SUPFAM" id="SSF53474">
    <property type="entry name" value="alpha/beta-Hydrolases"/>
    <property type="match status" value="1"/>
</dbReference>
<dbReference type="Pfam" id="PF00326">
    <property type="entry name" value="Peptidase_S9"/>
    <property type="match status" value="1"/>
</dbReference>
<proteinExistence type="predicted"/>
<organism evidence="6 7">
    <name type="scientific">Roseibium porphyridii</name>
    <dbReference type="NCBI Taxonomy" id="2866279"/>
    <lineage>
        <taxon>Bacteria</taxon>
        <taxon>Pseudomonadati</taxon>
        <taxon>Pseudomonadota</taxon>
        <taxon>Alphaproteobacteria</taxon>
        <taxon>Hyphomicrobiales</taxon>
        <taxon>Stappiaceae</taxon>
        <taxon>Roseibium</taxon>
    </lineage>
</organism>
<dbReference type="PANTHER" id="PTHR10272">
    <property type="entry name" value="PLATELET-ACTIVATING FACTOR ACETYLHYDROLASE"/>
    <property type="match status" value="1"/>
</dbReference>
<evidence type="ECO:0000313" key="6">
    <source>
        <dbReference type="EMBL" id="WFE88020.1"/>
    </source>
</evidence>
<feature type="chain" id="PRO_5046408628" evidence="4">
    <location>
        <begin position="24"/>
        <end position="360"/>
    </location>
</feature>
<keyword evidence="2" id="KW-0442">Lipid degradation</keyword>
<dbReference type="Gene3D" id="3.40.50.1820">
    <property type="entry name" value="alpha/beta hydrolase"/>
    <property type="match status" value="1"/>
</dbReference>
<name>A0ABY8F2E9_9HYPH</name>
<evidence type="ECO:0000256" key="2">
    <source>
        <dbReference type="ARBA" id="ARBA00022963"/>
    </source>
</evidence>
<feature type="domain" description="Peptidase S9 prolyl oligopeptidase catalytic" evidence="5">
    <location>
        <begin position="118"/>
        <end position="199"/>
    </location>
</feature>
<keyword evidence="7" id="KW-1185">Reference proteome</keyword>
<evidence type="ECO:0000259" key="5">
    <source>
        <dbReference type="Pfam" id="PF00326"/>
    </source>
</evidence>
<dbReference type="RefSeq" id="WP_265681342.1">
    <property type="nucleotide sequence ID" value="NZ_CP120863.1"/>
</dbReference>
<keyword evidence="3" id="KW-0443">Lipid metabolism</keyword>
<dbReference type="InterPro" id="IPR001375">
    <property type="entry name" value="Peptidase_S9_cat"/>
</dbReference>
<gene>
    <name evidence="6" type="ORF">K1718_17845</name>
</gene>
<keyword evidence="4" id="KW-0732">Signal</keyword>
<dbReference type="InterPro" id="IPR016986">
    <property type="entry name" value="UCP031982_abhydr"/>
</dbReference>
<dbReference type="EMBL" id="CP120863">
    <property type="protein sequence ID" value="WFE88020.1"/>
    <property type="molecule type" value="Genomic_DNA"/>
</dbReference>
<keyword evidence="1" id="KW-0378">Hydrolase</keyword>
<dbReference type="PANTHER" id="PTHR10272:SF0">
    <property type="entry name" value="PLATELET-ACTIVATING FACTOR ACETYLHYDROLASE"/>
    <property type="match status" value="1"/>
</dbReference>
<evidence type="ECO:0000256" key="4">
    <source>
        <dbReference type="SAM" id="SignalP"/>
    </source>
</evidence>
<feature type="signal peptide" evidence="4">
    <location>
        <begin position="1"/>
        <end position="23"/>
    </location>
</feature>
<sequence length="360" mass="39779">MFQNRPAPRKTVTSLLSASFAAAALLAVTTTLSRSETASQLPFGPGVTKLEVQDNRDDRQLGGDLWYPTRTPNIFQRSDKSKVWKMANADPEGAPAEGPFPLLVISHGMYGNTFNQAWLASDMARRGYIVAMVNHPGTSTFKRDADQARELWERPVDLSRLISYLIGTSPFKSRIDADRIYAAGHSLGGFTTMLLAGAQFDTAQYRSVCADDATPVACSVLKGWSIAETQRDQQEMETRRKDERVAKFISLDLGGTPVLSRDSLAAIDKPVLVLGSGRADMLDQTIESRALSSALPKNLHRHVELKDAGHFDFMGVCKPSGFDILKEHEPGDEMVCIKGGAEREKQHRRIVREIVNFLEQ</sequence>